<organism evidence="1 2">
    <name type="scientific">Rattus norvegicus</name>
    <name type="common">Rat</name>
    <dbReference type="NCBI Taxonomy" id="10116"/>
    <lineage>
        <taxon>Eukaryota</taxon>
        <taxon>Metazoa</taxon>
        <taxon>Chordata</taxon>
        <taxon>Craniata</taxon>
        <taxon>Vertebrata</taxon>
        <taxon>Euteleostomi</taxon>
        <taxon>Mammalia</taxon>
        <taxon>Eutheria</taxon>
        <taxon>Euarchontoglires</taxon>
        <taxon>Glires</taxon>
        <taxon>Rodentia</taxon>
        <taxon>Myomorpha</taxon>
        <taxon>Muroidea</taxon>
        <taxon>Muridae</taxon>
        <taxon>Murinae</taxon>
        <taxon>Rattus</taxon>
    </lineage>
</organism>
<evidence type="ECO:0000313" key="2">
    <source>
        <dbReference type="Proteomes" id="UP000234681"/>
    </source>
</evidence>
<evidence type="ECO:0000313" key="1">
    <source>
        <dbReference type="EMBL" id="EDL84286.1"/>
    </source>
</evidence>
<dbReference type="AlphaFoldDB" id="A6KU50"/>
<dbReference type="EMBL" id="CH474129">
    <property type="protein sequence ID" value="EDL84286.1"/>
    <property type="molecule type" value="Genomic_DNA"/>
</dbReference>
<accession>A6KU50</accession>
<reference evidence="2" key="1">
    <citation type="submission" date="2005-09" db="EMBL/GenBank/DDBJ databases">
        <authorList>
            <person name="Mural R.J."/>
            <person name="Li P.W."/>
            <person name="Adams M.D."/>
            <person name="Amanatides P.G."/>
            <person name="Baden-Tillson H."/>
            <person name="Barnstead M."/>
            <person name="Chin S.H."/>
            <person name="Dew I."/>
            <person name="Evans C.A."/>
            <person name="Ferriera S."/>
            <person name="Flanigan M."/>
            <person name="Fosler C."/>
            <person name="Glodek A."/>
            <person name="Gu Z."/>
            <person name="Holt R.A."/>
            <person name="Jennings D."/>
            <person name="Kraft C.L."/>
            <person name="Lu F."/>
            <person name="Nguyen T."/>
            <person name="Nusskern D.R."/>
            <person name="Pfannkoch C.M."/>
            <person name="Sitter C."/>
            <person name="Sutton G.G."/>
            <person name="Venter J.C."/>
            <person name="Wang Z."/>
            <person name="Woodage T."/>
            <person name="Zheng X.H."/>
            <person name="Zhong F."/>
        </authorList>
    </citation>
    <scope>NUCLEOTIDE SEQUENCE [LARGE SCALE GENOMIC DNA]</scope>
    <source>
        <strain>BN</strain>
        <strain evidence="2">Sprague-Dawley</strain>
    </source>
</reference>
<sequence length="22" mass="2830">MAIYLFYHLLFPFRIYKMFLMA</sequence>
<proteinExistence type="predicted"/>
<protein>
    <submittedName>
        <fullName evidence="1">RCG20056</fullName>
    </submittedName>
</protein>
<gene>
    <name evidence="1" type="ORF">rCG_20056</name>
</gene>
<dbReference type="Proteomes" id="UP000234681">
    <property type="component" value="Chromosome 3"/>
</dbReference>
<name>A6KU50_RAT</name>